<evidence type="ECO:0000313" key="9">
    <source>
        <dbReference type="EMBL" id="EOA84152.1"/>
    </source>
</evidence>
<dbReference type="SUPFAM" id="SSF54495">
    <property type="entry name" value="UBC-like"/>
    <property type="match status" value="1"/>
</dbReference>
<dbReference type="eggNOG" id="KOG3299">
    <property type="taxonomic scope" value="Eukaryota"/>
</dbReference>
<evidence type="ECO:0000256" key="1">
    <source>
        <dbReference type="ARBA" id="ARBA00004496"/>
    </source>
</evidence>
<dbReference type="Pfam" id="PF05773">
    <property type="entry name" value="RWD"/>
    <property type="match status" value="1"/>
</dbReference>
<dbReference type="InterPro" id="IPR023582">
    <property type="entry name" value="Impact"/>
</dbReference>
<name>R0K7B8_EXST2</name>
<dbReference type="Gene3D" id="3.10.110.10">
    <property type="entry name" value="Ubiquitin Conjugating Enzyme"/>
    <property type="match status" value="1"/>
</dbReference>
<dbReference type="EMBL" id="KB908814">
    <property type="protein sequence ID" value="EOA84152.1"/>
    <property type="molecule type" value="Genomic_DNA"/>
</dbReference>
<gene>
    <name evidence="9" type="ORF">SETTUDRAFT_42840</name>
</gene>
<dbReference type="PANTHER" id="PTHR16301:SF25">
    <property type="entry name" value="PROTEIN IMPACT"/>
    <property type="match status" value="1"/>
</dbReference>
<protein>
    <recommendedName>
        <fullName evidence="8">RWD domain-containing protein</fullName>
    </recommendedName>
</protein>
<sequence length="384" mass="41534">MSANDAIQDEVTSLNAIFDQGTLCPVDEHARLYSLRLPSLPSITLRIEFPPDYPDAPPSVLGTQSVGQDVPKGMGSRAVDVVRDVLARVYRPGEACIYDLLEEAREALEQAEQHGDLQLHDQHENALVEEENISRDLPDPIVDLGPEPPWIIAPAITEKKSVFLARVASVSSPIQAKQYVAHLLATDKKAARATHNMTAWRIKGPNDTSYQDCDDDGETAAGSRMLHLMQLMDVWNVMVVVTRWYGGILLGPDRFRIINTAAREALILGGYAKDGKEGDTKKKGKNHTPNGGNPRGNLRGNSADFVPHGRGGFKGNRGGFTIIDNTDPTEGVVTNNPNFQPRNYSNVPPPANLDGGRGGRGRGRGRGGYRGRGGPRGGTPAAAQ</sequence>
<keyword evidence="4" id="KW-0678">Repressor</keyword>
<dbReference type="SUPFAM" id="SSF54211">
    <property type="entry name" value="Ribosomal protein S5 domain 2-like"/>
    <property type="match status" value="1"/>
</dbReference>
<proteinExistence type="inferred from homology"/>
<keyword evidence="3" id="KW-0963">Cytoplasm</keyword>
<evidence type="ECO:0000256" key="7">
    <source>
        <dbReference type="SAM" id="MobiDB-lite"/>
    </source>
</evidence>
<dbReference type="HOGENOM" id="CLU_045276_1_0_1"/>
<dbReference type="GO" id="GO:0006446">
    <property type="term" value="P:regulation of translational initiation"/>
    <property type="evidence" value="ECO:0007669"/>
    <property type="project" value="TreeGrafter"/>
</dbReference>
<dbReference type="GO" id="GO:0140469">
    <property type="term" value="P:GCN2-mediated signaling"/>
    <property type="evidence" value="ECO:0007669"/>
    <property type="project" value="TreeGrafter"/>
</dbReference>
<dbReference type="PROSITE" id="PS50908">
    <property type="entry name" value="RWD"/>
    <property type="match status" value="1"/>
</dbReference>
<comment type="subcellular location">
    <subcellularLocation>
        <location evidence="1">Cytoplasm</location>
    </subcellularLocation>
</comment>
<feature type="compositionally biased region" description="Basic residues" evidence="7">
    <location>
        <begin position="359"/>
        <end position="369"/>
    </location>
</feature>
<dbReference type="AlphaFoldDB" id="R0K7B8"/>
<evidence type="ECO:0000256" key="6">
    <source>
        <dbReference type="ARBA" id="ARBA00023016"/>
    </source>
</evidence>
<evidence type="ECO:0000256" key="3">
    <source>
        <dbReference type="ARBA" id="ARBA00022490"/>
    </source>
</evidence>
<keyword evidence="6" id="KW-0346">Stress response</keyword>
<dbReference type="InterPro" id="IPR020568">
    <property type="entry name" value="Ribosomal_Su5_D2-typ_SF"/>
</dbReference>
<reference evidence="9 10" key="2">
    <citation type="journal article" date="2013" name="PLoS Genet.">
        <title>Comparative genome structure, secondary metabolite, and effector coding capacity across Cochliobolus pathogens.</title>
        <authorList>
            <person name="Condon B.J."/>
            <person name="Leng Y."/>
            <person name="Wu D."/>
            <person name="Bushley K.E."/>
            <person name="Ohm R.A."/>
            <person name="Otillar R."/>
            <person name="Martin J."/>
            <person name="Schackwitz W."/>
            <person name="Grimwood J."/>
            <person name="MohdZainudin N."/>
            <person name="Xue C."/>
            <person name="Wang R."/>
            <person name="Manning V.A."/>
            <person name="Dhillon B."/>
            <person name="Tu Z.J."/>
            <person name="Steffenson B.J."/>
            <person name="Salamov A."/>
            <person name="Sun H."/>
            <person name="Lowry S."/>
            <person name="LaButti K."/>
            <person name="Han J."/>
            <person name="Copeland A."/>
            <person name="Lindquist E."/>
            <person name="Barry K."/>
            <person name="Schmutz J."/>
            <person name="Baker S.E."/>
            <person name="Ciuffetti L.M."/>
            <person name="Grigoriev I.V."/>
            <person name="Zhong S."/>
            <person name="Turgeon B.G."/>
        </authorList>
    </citation>
    <scope>NUCLEOTIDE SEQUENCE [LARGE SCALE GENOMIC DNA]</scope>
    <source>
        <strain evidence="10">28A</strain>
    </source>
</reference>
<dbReference type="InterPro" id="IPR001498">
    <property type="entry name" value="Impact_N"/>
</dbReference>
<dbReference type="GeneID" id="19404795"/>
<dbReference type="RefSeq" id="XP_008028164.1">
    <property type="nucleotide sequence ID" value="XM_008029973.1"/>
</dbReference>
<evidence type="ECO:0000256" key="4">
    <source>
        <dbReference type="ARBA" id="ARBA00022491"/>
    </source>
</evidence>
<feature type="compositionally biased region" description="Polar residues" evidence="7">
    <location>
        <begin position="325"/>
        <end position="346"/>
    </location>
</feature>
<accession>R0K7B8</accession>
<reference evidence="9 10" key="1">
    <citation type="journal article" date="2012" name="PLoS Pathog.">
        <title>Diverse lifestyles and strategies of plant pathogenesis encoded in the genomes of eighteen Dothideomycetes fungi.</title>
        <authorList>
            <person name="Ohm R.A."/>
            <person name="Feau N."/>
            <person name="Henrissat B."/>
            <person name="Schoch C.L."/>
            <person name="Horwitz B.A."/>
            <person name="Barry K.W."/>
            <person name="Condon B.J."/>
            <person name="Copeland A.C."/>
            <person name="Dhillon B."/>
            <person name="Glaser F."/>
            <person name="Hesse C.N."/>
            <person name="Kosti I."/>
            <person name="LaButti K."/>
            <person name="Lindquist E.A."/>
            <person name="Lucas S."/>
            <person name="Salamov A.A."/>
            <person name="Bradshaw R.E."/>
            <person name="Ciuffetti L."/>
            <person name="Hamelin R.C."/>
            <person name="Kema G.H.J."/>
            <person name="Lawrence C."/>
            <person name="Scott J.A."/>
            <person name="Spatafora J.W."/>
            <person name="Turgeon B.G."/>
            <person name="de Wit P.J.G.M."/>
            <person name="Zhong S."/>
            <person name="Goodwin S.B."/>
            <person name="Grigoriev I.V."/>
        </authorList>
    </citation>
    <scope>NUCLEOTIDE SEQUENCE [LARGE SCALE GENOMIC DNA]</scope>
    <source>
        <strain evidence="10">28A</strain>
    </source>
</reference>
<dbReference type="Gene3D" id="3.30.230.30">
    <property type="entry name" value="Impact, N-terminal domain"/>
    <property type="match status" value="1"/>
</dbReference>
<dbReference type="SMART" id="SM00591">
    <property type="entry name" value="RWD"/>
    <property type="match status" value="1"/>
</dbReference>
<feature type="compositionally biased region" description="Low complexity" evidence="7">
    <location>
        <begin position="289"/>
        <end position="301"/>
    </location>
</feature>
<dbReference type="OrthoDB" id="69641at2759"/>
<feature type="domain" description="RWD" evidence="8">
    <location>
        <begin position="9"/>
        <end position="111"/>
    </location>
</feature>
<dbReference type="PANTHER" id="PTHR16301">
    <property type="entry name" value="IMPACT-RELATED"/>
    <property type="match status" value="1"/>
</dbReference>
<dbReference type="GO" id="GO:0005737">
    <property type="term" value="C:cytoplasm"/>
    <property type="evidence" value="ECO:0007669"/>
    <property type="project" value="UniProtKB-SubCell"/>
</dbReference>
<dbReference type="InterPro" id="IPR006575">
    <property type="entry name" value="RWD_dom"/>
</dbReference>
<keyword evidence="10" id="KW-1185">Reference proteome</keyword>
<evidence type="ECO:0000256" key="5">
    <source>
        <dbReference type="ARBA" id="ARBA00022845"/>
    </source>
</evidence>
<dbReference type="CDD" id="cd23822">
    <property type="entry name" value="RWD_ScYIH1-like"/>
    <property type="match status" value="1"/>
</dbReference>
<dbReference type="Pfam" id="PF01205">
    <property type="entry name" value="Impact_N"/>
    <property type="match status" value="1"/>
</dbReference>
<evidence type="ECO:0000313" key="10">
    <source>
        <dbReference type="Proteomes" id="UP000016935"/>
    </source>
</evidence>
<dbReference type="InterPro" id="IPR016135">
    <property type="entry name" value="UBQ-conjugating_enzyme/RWD"/>
</dbReference>
<comment type="similarity">
    <text evidence="2">Belongs to the IMPACT family.</text>
</comment>
<evidence type="ECO:0000256" key="2">
    <source>
        <dbReference type="ARBA" id="ARBA00007665"/>
    </source>
</evidence>
<feature type="region of interest" description="Disordered" evidence="7">
    <location>
        <begin position="325"/>
        <end position="384"/>
    </location>
</feature>
<keyword evidence="5" id="KW-0810">Translation regulation</keyword>
<dbReference type="InterPro" id="IPR036956">
    <property type="entry name" value="Impact_N_sf"/>
</dbReference>
<feature type="region of interest" description="Disordered" evidence="7">
    <location>
        <begin position="273"/>
        <end position="303"/>
    </location>
</feature>
<dbReference type="PROSITE" id="PS00910">
    <property type="entry name" value="UPF0029"/>
    <property type="match status" value="1"/>
</dbReference>
<dbReference type="InterPro" id="IPR020569">
    <property type="entry name" value="UPF0029_Impact_CS"/>
</dbReference>
<organism evidence="9 10">
    <name type="scientific">Exserohilum turcicum (strain 28A)</name>
    <name type="common">Northern leaf blight fungus</name>
    <name type="synonym">Setosphaeria turcica</name>
    <dbReference type="NCBI Taxonomy" id="671987"/>
    <lineage>
        <taxon>Eukaryota</taxon>
        <taxon>Fungi</taxon>
        <taxon>Dikarya</taxon>
        <taxon>Ascomycota</taxon>
        <taxon>Pezizomycotina</taxon>
        <taxon>Dothideomycetes</taxon>
        <taxon>Pleosporomycetidae</taxon>
        <taxon>Pleosporales</taxon>
        <taxon>Pleosporineae</taxon>
        <taxon>Pleosporaceae</taxon>
        <taxon>Exserohilum</taxon>
    </lineage>
</organism>
<dbReference type="STRING" id="671987.R0K7B8"/>
<evidence type="ECO:0000259" key="8">
    <source>
        <dbReference type="PROSITE" id="PS50908"/>
    </source>
</evidence>
<dbReference type="Proteomes" id="UP000016935">
    <property type="component" value="Unassembled WGS sequence"/>
</dbReference>